<dbReference type="InterPro" id="IPR050327">
    <property type="entry name" value="Proton-linked_MCT"/>
</dbReference>
<dbReference type="Proteomes" id="UP000054988">
    <property type="component" value="Unassembled WGS sequence"/>
</dbReference>
<protein>
    <submittedName>
        <fullName evidence="4">Putative MFS general substrate transporter</fullName>
    </submittedName>
</protein>
<keyword evidence="3" id="KW-0812">Transmembrane</keyword>
<dbReference type="AlphaFoldDB" id="A0A0W0EWP3"/>
<feature type="transmembrane region" description="Helical" evidence="3">
    <location>
        <begin position="113"/>
        <end position="131"/>
    </location>
</feature>
<feature type="transmembrane region" description="Helical" evidence="3">
    <location>
        <begin position="361"/>
        <end position="382"/>
    </location>
</feature>
<dbReference type="EMBL" id="LATX01002477">
    <property type="protein sequence ID" value="KTB28437.1"/>
    <property type="molecule type" value="Genomic_DNA"/>
</dbReference>
<feature type="transmembrane region" description="Helical" evidence="3">
    <location>
        <begin position="81"/>
        <end position="101"/>
    </location>
</feature>
<dbReference type="InterPro" id="IPR036259">
    <property type="entry name" value="MFS_trans_sf"/>
</dbReference>
<feature type="transmembrane region" description="Helical" evidence="3">
    <location>
        <begin position="38"/>
        <end position="61"/>
    </location>
</feature>
<dbReference type="eggNOG" id="KOG2504">
    <property type="taxonomic scope" value="Eukaryota"/>
</dbReference>
<feature type="transmembrane region" description="Helical" evidence="3">
    <location>
        <begin position="252"/>
        <end position="272"/>
    </location>
</feature>
<gene>
    <name evidence="4" type="ORF">WG66_18967</name>
</gene>
<proteinExistence type="inferred from homology"/>
<feature type="transmembrane region" description="Helical" evidence="3">
    <location>
        <begin position="307"/>
        <end position="327"/>
    </location>
</feature>
<organism evidence="4 5">
    <name type="scientific">Moniliophthora roreri</name>
    <name type="common">Frosty pod rot fungus</name>
    <name type="synonym">Monilia roreri</name>
    <dbReference type="NCBI Taxonomy" id="221103"/>
    <lineage>
        <taxon>Eukaryota</taxon>
        <taxon>Fungi</taxon>
        <taxon>Dikarya</taxon>
        <taxon>Basidiomycota</taxon>
        <taxon>Agaricomycotina</taxon>
        <taxon>Agaricomycetes</taxon>
        <taxon>Agaricomycetidae</taxon>
        <taxon>Agaricales</taxon>
        <taxon>Marasmiineae</taxon>
        <taxon>Marasmiaceae</taxon>
        <taxon>Moniliophthora</taxon>
    </lineage>
</organism>
<dbReference type="GO" id="GO:0016020">
    <property type="term" value="C:membrane"/>
    <property type="evidence" value="ECO:0007669"/>
    <property type="project" value="UniProtKB-SubCell"/>
</dbReference>
<feature type="transmembrane region" description="Helical" evidence="3">
    <location>
        <begin position="137"/>
        <end position="158"/>
    </location>
</feature>
<feature type="transmembrane region" description="Helical" evidence="3">
    <location>
        <begin position="333"/>
        <end position="354"/>
    </location>
</feature>
<comment type="caution">
    <text evidence="4">The sequence shown here is derived from an EMBL/GenBank/DDBJ whole genome shotgun (WGS) entry which is preliminary data.</text>
</comment>
<name>A0A0W0EWP3_MONRR</name>
<evidence type="ECO:0000256" key="1">
    <source>
        <dbReference type="ARBA" id="ARBA00004141"/>
    </source>
</evidence>
<dbReference type="SUPFAM" id="SSF103473">
    <property type="entry name" value="MFS general substrate transporter"/>
    <property type="match status" value="1"/>
</dbReference>
<evidence type="ECO:0000256" key="2">
    <source>
        <dbReference type="ARBA" id="ARBA00006727"/>
    </source>
</evidence>
<dbReference type="PANTHER" id="PTHR11360:SF287">
    <property type="entry name" value="MFS MONOCARBOXYLATE TRANSPORTER"/>
    <property type="match status" value="1"/>
</dbReference>
<feature type="transmembrane region" description="Helical" evidence="3">
    <location>
        <begin position="203"/>
        <end position="222"/>
    </location>
</feature>
<evidence type="ECO:0000313" key="4">
    <source>
        <dbReference type="EMBL" id="KTB28437.1"/>
    </source>
</evidence>
<comment type="subcellular location">
    <subcellularLocation>
        <location evidence="1">Membrane</location>
        <topology evidence="1">Multi-pass membrane protein</topology>
    </subcellularLocation>
</comment>
<dbReference type="GO" id="GO:0022857">
    <property type="term" value="F:transmembrane transporter activity"/>
    <property type="evidence" value="ECO:0007669"/>
    <property type="project" value="InterPro"/>
</dbReference>
<reference evidence="4 5" key="1">
    <citation type="submission" date="2015-12" db="EMBL/GenBank/DDBJ databases">
        <title>Draft genome sequence of Moniliophthora roreri, the causal agent of frosty pod rot of cacao.</title>
        <authorList>
            <person name="Aime M.C."/>
            <person name="Diaz-Valderrama J.R."/>
            <person name="Kijpornyongpan T."/>
            <person name="Phillips-Mora W."/>
        </authorList>
    </citation>
    <scope>NUCLEOTIDE SEQUENCE [LARGE SCALE GENOMIC DNA]</scope>
    <source>
        <strain evidence="4 5">MCA 2952</strain>
    </source>
</reference>
<comment type="similarity">
    <text evidence="2">Belongs to the major facilitator superfamily. Monocarboxylate porter (TC 2.A.1.13) family.</text>
</comment>
<dbReference type="Pfam" id="PF07690">
    <property type="entry name" value="MFS_1"/>
    <property type="match status" value="1"/>
</dbReference>
<accession>A0A0W0EWP3</accession>
<evidence type="ECO:0000256" key="3">
    <source>
        <dbReference type="SAM" id="Phobius"/>
    </source>
</evidence>
<dbReference type="Gene3D" id="1.20.1250.20">
    <property type="entry name" value="MFS general substrate transporter like domains"/>
    <property type="match status" value="1"/>
</dbReference>
<sequence length="484" mass="51868">MDEPIELAGQPQNDSNFEEPILRVNESSLPPVDGGPHAWLFLVSAFVIEAIVWGFPSSFGVFLEAYLADPTYRNQKNASSLLPLIGPLSSGIIYCSGPIIGAFMARYPYYRRWMMRLGAALCWASLFGASYTSNVRALVFLQGALYAVGGVILYCPCISYMSEWFVKRRGFATGVIFAGTAVGGFVLPLTVPLLIQSHGSAKALRYLSIIVAASLIPTLPFCKGRVPELRVRVRAPEPRGSVSGQWWRRGTFWIVVAANTMQGFGYFVPIVWLPSKSFVSSTIIEPASNVTAAFASALHISTTKASVTLALLNGASVLGGISMGYLSDSFSPWVLAVSTLTFTSLATFILWGILSSSFGGLVSFGIVYGVFAGGWSSLWTGFIRLLSEDPALATTIFGYMGLSRGLGNIFSTPISTALSASSYSNNATSAVAGSHNGYTIADGKYEKMIVYVGTCFAGAALVSLIGWVGDGMKRRQNEETELEG</sequence>
<dbReference type="PANTHER" id="PTHR11360">
    <property type="entry name" value="MONOCARBOXYLATE TRANSPORTER"/>
    <property type="match status" value="1"/>
</dbReference>
<keyword evidence="3" id="KW-1133">Transmembrane helix</keyword>
<evidence type="ECO:0000313" key="5">
    <source>
        <dbReference type="Proteomes" id="UP000054988"/>
    </source>
</evidence>
<dbReference type="InterPro" id="IPR011701">
    <property type="entry name" value="MFS"/>
</dbReference>
<feature type="transmembrane region" description="Helical" evidence="3">
    <location>
        <begin position="448"/>
        <end position="468"/>
    </location>
</feature>
<keyword evidence="3" id="KW-0472">Membrane</keyword>
<feature type="transmembrane region" description="Helical" evidence="3">
    <location>
        <begin position="170"/>
        <end position="191"/>
    </location>
</feature>